<dbReference type="PANTHER" id="PTHR23530">
    <property type="entry name" value="TRANSPORT PROTEIN-RELATED"/>
    <property type="match status" value="1"/>
</dbReference>
<dbReference type="PROSITE" id="PS50850">
    <property type="entry name" value="MFS"/>
    <property type="match status" value="1"/>
</dbReference>
<evidence type="ECO:0000256" key="6">
    <source>
        <dbReference type="SAM" id="Phobius"/>
    </source>
</evidence>
<feature type="transmembrane region" description="Helical" evidence="6">
    <location>
        <begin position="12"/>
        <end position="34"/>
    </location>
</feature>
<sequence length="420" mass="44231">MGEKRIWSSRCLTAIIIESLARGLLVPVLSLIFLQKGFSLAQLSGGIAVYSAVALIMEVPSGVVADMFGRKRTFIFSQLTYAAVLALMLAVKGTAALYFLMGGYGIARALASGSMDALYIDTCLNERGEVYLTKAATRQTLWATVGLAAGALSGGVINWAGGQFWNGDHSSLTVLPAAFALTLAAAAAALFTKETPALRENAQDQDGGKTNGIKRQAASICKVCRKTPLLLVLLGSTVFTGTTLALMETYWQPRFLSLLPESNFTWLLGVLGFLYFAASAAGTIAAGQLMVKKSPVKTYMIFAILFGVCLAALGCTENGLIFAVLYLLFYFLLGISSTAQSVSINAAAPPAFRATLLSVQGLALQLGGFLSSCMASISADRLGIPGLWWCGAGLLILGIGLTAFMVVTVQPSAIRQPSEL</sequence>
<protein>
    <submittedName>
        <fullName evidence="8">MFS family arabinose efflux permease</fullName>
    </submittedName>
</protein>
<dbReference type="PROSITE" id="PS00216">
    <property type="entry name" value="SUGAR_TRANSPORT_1"/>
    <property type="match status" value="1"/>
</dbReference>
<organism evidence="8 9">
    <name type="scientific">Murimonas intestini</name>
    <dbReference type="NCBI Taxonomy" id="1337051"/>
    <lineage>
        <taxon>Bacteria</taxon>
        <taxon>Bacillati</taxon>
        <taxon>Bacillota</taxon>
        <taxon>Clostridia</taxon>
        <taxon>Lachnospirales</taxon>
        <taxon>Lachnospiraceae</taxon>
        <taxon>Murimonas</taxon>
    </lineage>
</organism>
<dbReference type="Gene3D" id="1.20.1250.20">
    <property type="entry name" value="MFS general substrate transporter like domains"/>
    <property type="match status" value="1"/>
</dbReference>
<feature type="transmembrane region" description="Helical" evidence="6">
    <location>
        <begin position="229"/>
        <end position="246"/>
    </location>
</feature>
<feature type="transmembrane region" description="Helical" evidence="6">
    <location>
        <begin position="386"/>
        <end position="407"/>
    </location>
</feature>
<dbReference type="EMBL" id="QGGY01000001">
    <property type="protein sequence ID" value="PWJ78782.1"/>
    <property type="molecule type" value="Genomic_DNA"/>
</dbReference>
<gene>
    <name evidence="8" type="ORF">C7383_101151</name>
</gene>
<feature type="transmembrane region" description="Helical" evidence="6">
    <location>
        <begin position="141"/>
        <end position="160"/>
    </location>
</feature>
<comment type="subcellular location">
    <subcellularLocation>
        <location evidence="1">Cell membrane</location>
        <topology evidence="1">Multi-pass membrane protein</topology>
    </subcellularLocation>
</comment>
<evidence type="ECO:0000256" key="3">
    <source>
        <dbReference type="ARBA" id="ARBA00022692"/>
    </source>
</evidence>
<dbReference type="GO" id="GO:0005886">
    <property type="term" value="C:plasma membrane"/>
    <property type="evidence" value="ECO:0007669"/>
    <property type="project" value="UniProtKB-SubCell"/>
</dbReference>
<evidence type="ECO:0000256" key="2">
    <source>
        <dbReference type="ARBA" id="ARBA00022448"/>
    </source>
</evidence>
<evidence type="ECO:0000256" key="5">
    <source>
        <dbReference type="ARBA" id="ARBA00023136"/>
    </source>
</evidence>
<dbReference type="PANTHER" id="PTHR23530:SF1">
    <property type="entry name" value="PERMEASE, MAJOR FACILITATOR SUPERFAMILY-RELATED"/>
    <property type="match status" value="1"/>
</dbReference>
<accession>A0AB73T971</accession>
<reference evidence="8 9" key="1">
    <citation type="submission" date="2018-05" db="EMBL/GenBank/DDBJ databases">
        <authorList>
            <person name="Goeker M."/>
            <person name="Huntemann M."/>
            <person name="Clum A."/>
            <person name="Pillay M."/>
            <person name="Palaniappan K."/>
            <person name="Varghese N."/>
            <person name="Mikhailova N."/>
            <person name="Stamatis D."/>
            <person name="Reddy T."/>
            <person name="Daum C."/>
            <person name="Shapiro N."/>
            <person name="Ivanova N."/>
            <person name="Kyrpides N."/>
            <person name="Woyke T."/>
        </authorList>
    </citation>
    <scope>NUCLEOTIDE SEQUENCE [LARGE SCALE GENOMIC DNA]</scope>
    <source>
        <strain evidence="8 9">DSM 26524</strain>
    </source>
</reference>
<dbReference type="InterPro" id="IPR011701">
    <property type="entry name" value="MFS"/>
</dbReference>
<dbReference type="AlphaFoldDB" id="A0AB73T971"/>
<proteinExistence type="predicted"/>
<evidence type="ECO:0000256" key="4">
    <source>
        <dbReference type="ARBA" id="ARBA00022989"/>
    </source>
</evidence>
<feature type="transmembrane region" description="Helical" evidence="6">
    <location>
        <begin position="172"/>
        <end position="191"/>
    </location>
</feature>
<dbReference type="GO" id="GO:0022857">
    <property type="term" value="F:transmembrane transporter activity"/>
    <property type="evidence" value="ECO:0007669"/>
    <property type="project" value="InterPro"/>
</dbReference>
<feature type="transmembrane region" description="Helical" evidence="6">
    <location>
        <begin position="320"/>
        <end position="339"/>
    </location>
</feature>
<evidence type="ECO:0000313" key="8">
    <source>
        <dbReference type="EMBL" id="PWJ78782.1"/>
    </source>
</evidence>
<feature type="transmembrane region" description="Helical" evidence="6">
    <location>
        <begin position="40"/>
        <end position="61"/>
    </location>
</feature>
<evidence type="ECO:0000313" key="9">
    <source>
        <dbReference type="Proteomes" id="UP000245412"/>
    </source>
</evidence>
<evidence type="ECO:0000256" key="1">
    <source>
        <dbReference type="ARBA" id="ARBA00004651"/>
    </source>
</evidence>
<feature type="domain" description="Major facilitator superfamily (MFS) profile" evidence="7">
    <location>
        <begin position="1"/>
        <end position="410"/>
    </location>
</feature>
<dbReference type="InterPro" id="IPR036259">
    <property type="entry name" value="MFS_trans_sf"/>
</dbReference>
<comment type="caution">
    <text evidence="8">The sequence shown here is derived from an EMBL/GenBank/DDBJ whole genome shotgun (WGS) entry which is preliminary data.</text>
</comment>
<dbReference type="Pfam" id="PF07690">
    <property type="entry name" value="MFS_1"/>
    <property type="match status" value="1"/>
</dbReference>
<keyword evidence="2" id="KW-0813">Transport</keyword>
<feature type="transmembrane region" description="Helical" evidence="6">
    <location>
        <begin position="266"/>
        <end position="286"/>
    </location>
</feature>
<evidence type="ECO:0000259" key="7">
    <source>
        <dbReference type="PROSITE" id="PS50850"/>
    </source>
</evidence>
<feature type="transmembrane region" description="Helical" evidence="6">
    <location>
        <begin position="351"/>
        <end position="371"/>
    </location>
</feature>
<keyword evidence="4 6" id="KW-1133">Transmembrane helix</keyword>
<dbReference type="RefSeq" id="WP_109624227.1">
    <property type="nucleotide sequence ID" value="NZ_JANKBI010000001.1"/>
</dbReference>
<feature type="transmembrane region" description="Helical" evidence="6">
    <location>
        <begin position="73"/>
        <end position="91"/>
    </location>
</feature>
<dbReference type="Proteomes" id="UP000245412">
    <property type="component" value="Unassembled WGS sequence"/>
</dbReference>
<keyword evidence="9" id="KW-1185">Reference proteome</keyword>
<dbReference type="CDD" id="cd06174">
    <property type="entry name" value="MFS"/>
    <property type="match status" value="1"/>
</dbReference>
<keyword evidence="3 6" id="KW-0812">Transmembrane</keyword>
<dbReference type="InterPro" id="IPR053160">
    <property type="entry name" value="MFS_DHA3_Transporter"/>
</dbReference>
<keyword evidence="5 6" id="KW-0472">Membrane</keyword>
<name>A0AB73T971_9FIRM</name>
<dbReference type="InterPro" id="IPR020846">
    <property type="entry name" value="MFS_dom"/>
</dbReference>
<dbReference type="SUPFAM" id="SSF103473">
    <property type="entry name" value="MFS general substrate transporter"/>
    <property type="match status" value="1"/>
</dbReference>
<dbReference type="InterPro" id="IPR005829">
    <property type="entry name" value="Sugar_transporter_CS"/>
</dbReference>